<name>A0A6S6QUL9_9HYPH</name>
<keyword evidence="1" id="KW-0812">Transmembrane</keyword>
<accession>A0A6S6QUL9</accession>
<dbReference type="AlphaFoldDB" id="A0A6S6QUL9"/>
<feature type="transmembrane region" description="Helical" evidence="1">
    <location>
        <begin position="62"/>
        <end position="80"/>
    </location>
</feature>
<keyword evidence="3" id="KW-1185">Reference proteome</keyword>
<sequence length="168" mass="18719">MTDTARTIHVINRTDWLGLLAGTALPLLAAMFLYATMLATGVGLKSPAFYHLPFEPTGRLSAAIWVALFAFYGITRWAALRHGERARTAVRLVEALMCWAVIYTFIAGYASEFWFDVLNVGSLCFGLFVAWRLARLSRFVAVWLAPTFFWKVFAVAISLGPVIGISFF</sequence>
<dbReference type="Proteomes" id="UP000515317">
    <property type="component" value="Chromosome"/>
</dbReference>
<feature type="transmembrane region" description="Helical" evidence="1">
    <location>
        <begin position="16"/>
        <end position="42"/>
    </location>
</feature>
<feature type="transmembrane region" description="Helical" evidence="1">
    <location>
        <begin position="141"/>
        <end position="167"/>
    </location>
</feature>
<feature type="transmembrane region" description="Helical" evidence="1">
    <location>
        <begin position="117"/>
        <end position="134"/>
    </location>
</feature>
<keyword evidence="1" id="KW-0472">Membrane</keyword>
<gene>
    <name evidence="2" type="ORF">IZ6_15260</name>
</gene>
<organism evidence="2 3">
    <name type="scientific">Terrihabitans soli</name>
    <dbReference type="NCBI Taxonomy" id="708113"/>
    <lineage>
        <taxon>Bacteria</taxon>
        <taxon>Pseudomonadati</taxon>
        <taxon>Pseudomonadota</taxon>
        <taxon>Alphaproteobacteria</taxon>
        <taxon>Hyphomicrobiales</taxon>
        <taxon>Terrihabitans</taxon>
    </lineage>
</organism>
<dbReference type="EMBL" id="AP023361">
    <property type="protein sequence ID" value="BCJ90791.1"/>
    <property type="molecule type" value="Genomic_DNA"/>
</dbReference>
<feature type="transmembrane region" description="Helical" evidence="1">
    <location>
        <begin position="92"/>
        <end position="111"/>
    </location>
</feature>
<evidence type="ECO:0000313" key="3">
    <source>
        <dbReference type="Proteomes" id="UP000515317"/>
    </source>
</evidence>
<dbReference type="KEGG" id="tso:IZ6_15260"/>
<proteinExistence type="predicted"/>
<dbReference type="RefSeq" id="WP_222877396.1">
    <property type="nucleotide sequence ID" value="NZ_AP023361.1"/>
</dbReference>
<evidence type="ECO:0000313" key="2">
    <source>
        <dbReference type="EMBL" id="BCJ90791.1"/>
    </source>
</evidence>
<evidence type="ECO:0000256" key="1">
    <source>
        <dbReference type="SAM" id="Phobius"/>
    </source>
</evidence>
<protein>
    <recommendedName>
        <fullName evidence="4">Tryptophan-rich sensory protein</fullName>
    </recommendedName>
</protein>
<evidence type="ECO:0008006" key="4">
    <source>
        <dbReference type="Google" id="ProtNLM"/>
    </source>
</evidence>
<keyword evidence="1" id="KW-1133">Transmembrane helix</keyword>
<reference evidence="2 3" key="1">
    <citation type="submission" date="2020-08" db="EMBL/GenBank/DDBJ databases">
        <title>Genome sequence of Rhizobiales bacterium strain IZ6.</title>
        <authorList>
            <person name="Nakai R."/>
            <person name="Naganuma T."/>
        </authorList>
    </citation>
    <scope>NUCLEOTIDE SEQUENCE [LARGE SCALE GENOMIC DNA]</scope>
    <source>
        <strain evidence="2 3">IZ6</strain>
    </source>
</reference>